<dbReference type="RefSeq" id="WP_230754008.1">
    <property type="nucleotide sequence ID" value="NZ_JAINWA010000001.1"/>
</dbReference>
<proteinExistence type="predicted"/>
<gene>
    <name evidence="2" type="ORF">K7J14_05295</name>
</gene>
<keyword evidence="3" id="KW-1185">Reference proteome</keyword>
<keyword evidence="2" id="KW-0255">Endonuclease</keyword>
<reference evidence="2" key="1">
    <citation type="submission" date="2021-08" db="EMBL/GenBank/DDBJ databases">
        <title>Comparative analyses of Brucepasteria parasyntrophica and Teretinema zuelzerae.</title>
        <authorList>
            <person name="Song Y."/>
            <person name="Brune A."/>
        </authorList>
    </citation>
    <scope>NUCLEOTIDE SEQUENCE</scope>
    <source>
        <strain evidence="2">DSM 1903</strain>
    </source>
</reference>
<feature type="domain" description="HNH nuclease" evidence="1">
    <location>
        <begin position="153"/>
        <end position="206"/>
    </location>
</feature>
<evidence type="ECO:0000313" key="2">
    <source>
        <dbReference type="EMBL" id="MCD1654115.1"/>
    </source>
</evidence>
<keyword evidence="2" id="KW-0540">Nuclease</keyword>
<dbReference type="GO" id="GO:0004519">
    <property type="term" value="F:endonuclease activity"/>
    <property type="evidence" value="ECO:0007669"/>
    <property type="project" value="UniProtKB-KW"/>
</dbReference>
<name>A0AAE3JJD6_9SPIR</name>
<keyword evidence="2" id="KW-0378">Hydrolase</keyword>
<organism evidence="2 3">
    <name type="scientific">Teretinema zuelzerae</name>
    <dbReference type="NCBI Taxonomy" id="156"/>
    <lineage>
        <taxon>Bacteria</taxon>
        <taxon>Pseudomonadati</taxon>
        <taxon>Spirochaetota</taxon>
        <taxon>Spirochaetia</taxon>
        <taxon>Spirochaetales</taxon>
        <taxon>Treponemataceae</taxon>
        <taxon>Teretinema</taxon>
    </lineage>
</organism>
<sequence>MNILERTLIEKTGADNGWECVLESSPDLVRLASARHDVVVEISDDEASPARFSLRFSEQIEIDELRRNLPQELFENNGVSAYNHQTLAAILHRYAELVVSLPDRPLAEYQKGVDEILESQIGIRGTEAERLVRARIGQDVYRKSLLKYWKGQCAVTCVDVAEVLRASHAKPWADCQSDSERLNVYNGFLLSAHLDALFDSGLISFQDNGAILVSACLEPHNGRALGIDSSLCLRWIDVNHLPFLKWHRSRVFRK</sequence>
<dbReference type="AlphaFoldDB" id="A0AAE3JJD6"/>
<dbReference type="Pfam" id="PF13391">
    <property type="entry name" value="HNH_2"/>
    <property type="match status" value="1"/>
</dbReference>
<accession>A0AAE3JJD6</accession>
<evidence type="ECO:0000313" key="3">
    <source>
        <dbReference type="Proteomes" id="UP001198163"/>
    </source>
</evidence>
<comment type="caution">
    <text evidence="2">The sequence shown here is derived from an EMBL/GenBank/DDBJ whole genome shotgun (WGS) entry which is preliminary data.</text>
</comment>
<dbReference type="InterPro" id="IPR003615">
    <property type="entry name" value="HNH_nuc"/>
</dbReference>
<dbReference type="Proteomes" id="UP001198163">
    <property type="component" value="Unassembled WGS sequence"/>
</dbReference>
<evidence type="ECO:0000259" key="1">
    <source>
        <dbReference type="Pfam" id="PF13391"/>
    </source>
</evidence>
<protein>
    <submittedName>
        <fullName evidence="2">HNH endonuclease</fullName>
    </submittedName>
</protein>
<dbReference type="EMBL" id="JAINWA010000001">
    <property type="protein sequence ID" value="MCD1654115.1"/>
    <property type="molecule type" value="Genomic_DNA"/>
</dbReference>